<sequence length="80" mass="9131">MQREFNKRTVQKNSLHIHAASSSPTLLFPYFPITICEFERNHSRQKRNFHSSFCFIGGKPKFPRGETKVSSAGNKSFPSG</sequence>
<reference evidence="2 3" key="1">
    <citation type="submission" date="2013-08" db="EMBL/GenBank/DDBJ databases">
        <authorList>
            <person name="Weinstock G."/>
            <person name="Sodergren E."/>
            <person name="Wylie T."/>
            <person name="Fulton L."/>
            <person name="Fulton R."/>
            <person name="Fronick C."/>
            <person name="O'Laughlin M."/>
            <person name="Godfrey J."/>
            <person name="Miner T."/>
            <person name="Herter B."/>
            <person name="Appelbaum E."/>
            <person name="Cordes M."/>
            <person name="Lek S."/>
            <person name="Wollam A."/>
            <person name="Pepin K.H."/>
            <person name="Palsikar V.B."/>
            <person name="Mitreva M."/>
            <person name="Wilson R.K."/>
        </authorList>
    </citation>
    <scope>NUCLEOTIDE SEQUENCE [LARGE SCALE GENOMIC DNA]</scope>
    <source>
        <strain evidence="2 3">F0041</strain>
    </source>
</reference>
<accession>U2E1P3</accession>
<proteinExistence type="predicted"/>
<evidence type="ECO:0000313" key="2">
    <source>
        <dbReference type="EMBL" id="ERI86181.1"/>
    </source>
</evidence>
<dbReference type="EMBL" id="AWSV01000057">
    <property type="protein sequence ID" value="ERI86181.1"/>
    <property type="molecule type" value="Genomic_DNA"/>
</dbReference>
<dbReference type="HOGENOM" id="CLU_2595229_0_0_10"/>
<gene>
    <name evidence="2" type="ORF">HMPREF1981_01000</name>
</gene>
<dbReference type="Proteomes" id="UP000016496">
    <property type="component" value="Unassembled WGS sequence"/>
</dbReference>
<evidence type="ECO:0000313" key="3">
    <source>
        <dbReference type="Proteomes" id="UP000016496"/>
    </source>
</evidence>
<feature type="region of interest" description="Disordered" evidence="1">
    <location>
        <begin position="61"/>
        <end position="80"/>
    </location>
</feature>
<feature type="compositionally biased region" description="Polar residues" evidence="1">
    <location>
        <begin position="68"/>
        <end position="80"/>
    </location>
</feature>
<name>U2E1P3_9BACE</name>
<feature type="non-terminal residue" evidence="2">
    <location>
        <position position="80"/>
    </location>
</feature>
<evidence type="ECO:0000256" key="1">
    <source>
        <dbReference type="SAM" id="MobiDB-lite"/>
    </source>
</evidence>
<organism evidence="2 3">
    <name type="scientific">Bacteroides pyogenes F0041</name>
    <dbReference type="NCBI Taxonomy" id="1321819"/>
    <lineage>
        <taxon>Bacteria</taxon>
        <taxon>Pseudomonadati</taxon>
        <taxon>Bacteroidota</taxon>
        <taxon>Bacteroidia</taxon>
        <taxon>Bacteroidales</taxon>
        <taxon>Bacteroidaceae</taxon>
        <taxon>Bacteroides</taxon>
    </lineage>
</organism>
<comment type="caution">
    <text evidence="2">The sequence shown here is derived from an EMBL/GenBank/DDBJ whole genome shotgun (WGS) entry which is preliminary data.</text>
</comment>
<dbReference type="AlphaFoldDB" id="U2E1P3"/>
<protein>
    <submittedName>
        <fullName evidence="2">Uncharacterized protein</fullName>
    </submittedName>
</protein>